<dbReference type="Proteomes" id="UP000308730">
    <property type="component" value="Unassembled WGS sequence"/>
</dbReference>
<dbReference type="Gene3D" id="3.90.1200.10">
    <property type="match status" value="1"/>
</dbReference>
<feature type="domain" description="Aminoglycoside phosphotransferase" evidence="1">
    <location>
        <begin position="59"/>
        <end position="268"/>
    </location>
</feature>
<dbReference type="InterPro" id="IPR011009">
    <property type="entry name" value="Kinase-like_dom_sf"/>
</dbReference>
<dbReference type="EMBL" id="SGPM01000054">
    <property type="protein sequence ID" value="THH31215.1"/>
    <property type="molecule type" value="Genomic_DNA"/>
</dbReference>
<sequence>MHTRSRSHSPGASQPPDIWLPSTYEELDALLRTSPIYEGYLRAVVQSADGVLFKYKGPSYAEEVRAMRYAGRLIPSLVPKILHHPPLHRGVAHARRDGRPTGVWYICMEKCPGVSLDKVIDNMTPYELNHVAEQLRTVLDKMQRPRSKKLGSVTGGPFRNNLFPDELLPYRPSTYSDLINLWREILLVCCSETHTENLLSRLPRNAPIRFAHGDLLPQNIIVNGSTITGIIDWVTAGFWPEYWDYCVMHDPDWSSPGWDRILEILFVGKRRQAEINAVHEISEIFNRLWYG</sequence>
<evidence type="ECO:0000259" key="1">
    <source>
        <dbReference type="Pfam" id="PF01636"/>
    </source>
</evidence>
<proteinExistence type="predicted"/>
<dbReference type="PANTHER" id="PTHR21310">
    <property type="entry name" value="AMINOGLYCOSIDE PHOSPHOTRANSFERASE-RELATED-RELATED"/>
    <property type="match status" value="1"/>
</dbReference>
<organism evidence="2 3">
    <name type="scientific">Antrodiella citrinella</name>
    <dbReference type="NCBI Taxonomy" id="2447956"/>
    <lineage>
        <taxon>Eukaryota</taxon>
        <taxon>Fungi</taxon>
        <taxon>Dikarya</taxon>
        <taxon>Basidiomycota</taxon>
        <taxon>Agaricomycotina</taxon>
        <taxon>Agaricomycetes</taxon>
        <taxon>Polyporales</taxon>
        <taxon>Steccherinaceae</taxon>
        <taxon>Antrodiella</taxon>
    </lineage>
</organism>
<comment type="caution">
    <text evidence="2">The sequence shown here is derived from an EMBL/GenBank/DDBJ whole genome shotgun (WGS) entry which is preliminary data.</text>
</comment>
<gene>
    <name evidence="2" type="ORF">EUX98_g2974</name>
</gene>
<dbReference type="Pfam" id="PF01636">
    <property type="entry name" value="APH"/>
    <property type="match status" value="1"/>
</dbReference>
<dbReference type="PANTHER" id="PTHR21310:SF58">
    <property type="entry name" value="AMINOGLYCOSIDE PHOSPHOTRANSFERASE DOMAIN-CONTAINING PROTEIN"/>
    <property type="match status" value="1"/>
</dbReference>
<evidence type="ECO:0000313" key="3">
    <source>
        <dbReference type="Proteomes" id="UP000308730"/>
    </source>
</evidence>
<name>A0A4S4MZ04_9APHY</name>
<dbReference type="AlphaFoldDB" id="A0A4S4MZ04"/>
<keyword evidence="3" id="KW-1185">Reference proteome</keyword>
<dbReference type="SUPFAM" id="SSF56112">
    <property type="entry name" value="Protein kinase-like (PK-like)"/>
    <property type="match status" value="1"/>
</dbReference>
<dbReference type="OrthoDB" id="5598852at2759"/>
<dbReference type="InterPro" id="IPR002575">
    <property type="entry name" value="Aminoglycoside_PTrfase"/>
</dbReference>
<accession>A0A4S4MZ04</accession>
<protein>
    <recommendedName>
        <fullName evidence="1">Aminoglycoside phosphotransferase domain-containing protein</fullName>
    </recommendedName>
</protein>
<evidence type="ECO:0000313" key="2">
    <source>
        <dbReference type="EMBL" id="THH31215.1"/>
    </source>
</evidence>
<dbReference type="InterPro" id="IPR051678">
    <property type="entry name" value="AGP_Transferase"/>
</dbReference>
<reference evidence="2 3" key="1">
    <citation type="submission" date="2019-02" db="EMBL/GenBank/DDBJ databases">
        <title>Genome sequencing of the rare red list fungi Antrodiella citrinella (Flaviporus citrinellus).</title>
        <authorList>
            <person name="Buettner E."/>
            <person name="Kellner H."/>
        </authorList>
    </citation>
    <scope>NUCLEOTIDE SEQUENCE [LARGE SCALE GENOMIC DNA]</scope>
    <source>
        <strain evidence="2 3">DSM 108506</strain>
    </source>
</reference>